<dbReference type="Proteomes" id="UP001210120">
    <property type="component" value="Chromosome"/>
</dbReference>
<gene>
    <name evidence="1" type="ORF">O7R10_01275</name>
</gene>
<evidence type="ECO:0000313" key="1">
    <source>
        <dbReference type="EMBL" id="WBL31230.1"/>
    </source>
</evidence>
<accession>A0ABY7M0H1</accession>
<reference evidence="1" key="1">
    <citation type="submission" date="2022-12" db="EMBL/GenBank/DDBJ databases">
        <title>Genomic Characterization of Candidatus Phytoplasma sacchari in China.</title>
        <authorList>
            <person name="Zhang R.-Y."/>
        </authorList>
    </citation>
    <scope>NUCLEOTIDE SEQUENCE [LARGE SCALE GENOMIC DNA]</scope>
    <source>
        <strain evidence="1">SCWL1</strain>
    </source>
</reference>
<dbReference type="EMBL" id="CP115156">
    <property type="protein sequence ID" value="WBL31230.1"/>
    <property type="molecule type" value="Genomic_DNA"/>
</dbReference>
<proteinExistence type="predicted"/>
<evidence type="ECO:0000313" key="2">
    <source>
        <dbReference type="Proteomes" id="UP001210120"/>
    </source>
</evidence>
<evidence type="ECO:0008006" key="3">
    <source>
        <dbReference type="Google" id="ProtNLM"/>
    </source>
</evidence>
<keyword evidence="2" id="KW-1185">Reference proteome</keyword>
<protein>
    <recommendedName>
        <fullName evidence="3">POTRA domain-containing protein</fullName>
    </recommendedName>
</protein>
<sequence length="261" mass="30796">MNIKKIDSLKYLKKMSFLFIFILNFIFIQTNHVIAMMNEKFCDQPSSSSRRNFPQKEYINLSENSKKMVFLTNLKNPLKITTAGNDYYDFLKEANNISLCRLDVNSIDELKRKYSDIEISFSGRILFHEKEEVLSFFKDNDSYFSIDKMINNFIKINILNDLQEINISGNKILKINNNVRNNEISILRFICDLSRGDISSEIEARINAENLMEIFITYLDIKELNNELILSLCFKTYSFTNDNMFSFNIAFKLERISFIRK</sequence>
<name>A0ABY7M0H1_9MOLU</name>
<organism evidence="1 2">
    <name type="scientific">Candidatus Phytoplasma sacchari</name>
    <dbReference type="NCBI Taxonomy" id="2609813"/>
    <lineage>
        <taxon>Bacteria</taxon>
        <taxon>Bacillati</taxon>
        <taxon>Mycoplasmatota</taxon>
        <taxon>Mollicutes</taxon>
        <taxon>Acholeplasmatales</taxon>
        <taxon>Acholeplasmataceae</taxon>
        <taxon>Candidatus Phytoplasma</taxon>
        <taxon>16SrXI (Rice yellow dwarf group)</taxon>
    </lineage>
</organism>